<dbReference type="AlphaFoldDB" id="A0A0A2X9V9"/>
<name>A0A0A2X9V9_THEFI</name>
<comment type="caution">
    <text evidence="1">The sequence shown here is derived from an EMBL/GenBank/DDBJ whole genome shotgun (WGS) entry which is preliminary data.</text>
</comment>
<keyword evidence="2" id="KW-1185">Reference proteome</keyword>
<evidence type="ECO:0000313" key="1">
    <source>
        <dbReference type="EMBL" id="KGQ21984.2"/>
    </source>
</evidence>
<evidence type="ECO:0008006" key="3">
    <source>
        <dbReference type="Google" id="ProtNLM"/>
    </source>
</evidence>
<evidence type="ECO:0000313" key="2">
    <source>
        <dbReference type="Proteomes" id="UP000030364"/>
    </source>
</evidence>
<gene>
    <name evidence="1" type="ORF">THFILI_03945</name>
</gene>
<dbReference type="STRING" id="276.THFILI_03945"/>
<accession>A0A0A2X9V9</accession>
<dbReference type="Proteomes" id="UP000030364">
    <property type="component" value="Unassembled WGS sequence"/>
</dbReference>
<organism evidence="1 2">
    <name type="scientific">Thermus filiformis</name>
    <dbReference type="NCBI Taxonomy" id="276"/>
    <lineage>
        <taxon>Bacteria</taxon>
        <taxon>Thermotogati</taxon>
        <taxon>Deinococcota</taxon>
        <taxon>Deinococci</taxon>
        <taxon>Thermales</taxon>
        <taxon>Thermaceae</taxon>
        <taxon>Thermus</taxon>
    </lineage>
</organism>
<dbReference type="EMBL" id="JPSL02000037">
    <property type="protein sequence ID" value="KGQ21984.2"/>
    <property type="molecule type" value="Genomic_DNA"/>
</dbReference>
<proteinExistence type="predicted"/>
<protein>
    <recommendedName>
        <fullName evidence="3">LPS export ABC transporter periplasmic protein LptC</fullName>
    </recommendedName>
</protein>
<reference evidence="1 2" key="1">
    <citation type="journal article" date="2015" name="Genome Announc.">
        <title>Draft Genome Sequence of the Thermophile Thermus filiformis ATCC 43280, Producer of Carotenoid-(Di)glucoside-Branched Fatty Acid (Di)esters and Source of Hyperthermostable Enzymes of Biotechnological Interest.</title>
        <authorList>
            <person name="Mandelli F."/>
            <person name="Oliveira Ramires B."/>
            <person name="Couger M.B."/>
            <person name="Paixao D.A."/>
            <person name="Camilo C.M."/>
            <person name="Polikarpov I."/>
            <person name="Prade R."/>
            <person name="Riano-Pachon D.M."/>
            <person name="Squina F.M."/>
        </authorList>
    </citation>
    <scope>NUCLEOTIDE SEQUENCE [LARGE SCALE GENOMIC DNA]</scope>
    <source>
        <strain evidence="1 2">ATCC 43280</strain>
    </source>
</reference>
<sequence>MARALLGLLLLLLASFLLTRKPLEAPSRPQGVRLYGVELALYPQEKGVEWRFQAEELRQEGREVRVYRLREAGRYVGGRLDARLYAPEVQVDAQDDLRAPRARVEILKGCYVLELEGPVLIRQKEGIYAPRVRIQAPNLRGEAREFHSDFALERMEALDPRFEFPTGGRFGPCQVKGGSS</sequence>